<comment type="caution">
    <text evidence="1">The sequence shown here is derived from an EMBL/GenBank/DDBJ whole genome shotgun (WGS) entry which is preliminary data.</text>
</comment>
<name>A0A814H8D2_9BILA</name>
<dbReference type="Proteomes" id="UP000663879">
    <property type="component" value="Unassembled WGS sequence"/>
</dbReference>
<accession>A0A814H8D2</accession>
<protein>
    <submittedName>
        <fullName evidence="1">Uncharacterized protein</fullName>
    </submittedName>
</protein>
<proteinExistence type="predicted"/>
<reference evidence="1" key="1">
    <citation type="submission" date="2021-02" db="EMBL/GenBank/DDBJ databases">
        <authorList>
            <person name="Nowell W R."/>
        </authorList>
    </citation>
    <scope>NUCLEOTIDE SEQUENCE</scope>
    <source>
        <strain evidence="1">Ploen Becks lab</strain>
    </source>
</reference>
<gene>
    <name evidence="1" type="ORF">OXX778_LOCUS16641</name>
</gene>
<organism evidence="1 2">
    <name type="scientific">Brachionus calyciflorus</name>
    <dbReference type="NCBI Taxonomy" id="104777"/>
    <lineage>
        <taxon>Eukaryota</taxon>
        <taxon>Metazoa</taxon>
        <taxon>Spiralia</taxon>
        <taxon>Gnathifera</taxon>
        <taxon>Rotifera</taxon>
        <taxon>Eurotatoria</taxon>
        <taxon>Monogononta</taxon>
        <taxon>Pseudotrocha</taxon>
        <taxon>Ploima</taxon>
        <taxon>Brachionidae</taxon>
        <taxon>Brachionus</taxon>
    </lineage>
</organism>
<evidence type="ECO:0000313" key="1">
    <source>
        <dbReference type="EMBL" id="CAF1005763.1"/>
    </source>
</evidence>
<dbReference type="EMBL" id="CAJNOC010003996">
    <property type="protein sequence ID" value="CAF1005763.1"/>
    <property type="molecule type" value="Genomic_DNA"/>
</dbReference>
<keyword evidence="2" id="KW-1185">Reference proteome</keyword>
<sequence>MLVLQNNTVSTTYQKDSNNQLKKFIVNSEYKQAESMNVYKMVLTDETRFTQDKEENNSNKILPNNEKERPKYSFDYLANVITVEETIKNFIKGQKLTGYIQSVAMYQDLKINLNMEKQFEAINKTPLKNTVLHFDATESLESILQKYTKNLFDEG</sequence>
<dbReference type="AlphaFoldDB" id="A0A814H8D2"/>
<evidence type="ECO:0000313" key="2">
    <source>
        <dbReference type="Proteomes" id="UP000663879"/>
    </source>
</evidence>